<dbReference type="PANTHER" id="PTHR18919">
    <property type="entry name" value="ACETYL-COA C-ACYLTRANSFERASE"/>
    <property type="match status" value="1"/>
</dbReference>
<keyword evidence="3" id="KW-0012">Acyltransferase</keyword>
<dbReference type="Gene3D" id="2.40.50.840">
    <property type="match status" value="1"/>
</dbReference>
<evidence type="ECO:0000313" key="6">
    <source>
        <dbReference type="Proteomes" id="UP000230886"/>
    </source>
</evidence>
<comment type="caution">
    <text evidence="5">The sequence shown here is derived from an EMBL/GenBank/DDBJ whole genome shotgun (WGS) entry which is preliminary data.</text>
</comment>
<keyword evidence="2 5" id="KW-0808">Transferase</keyword>
<dbReference type="PANTHER" id="PTHR18919:SF139">
    <property type="entry name" value="THIOLASE-LIKE PROTEIN TYPE 1 ADDITIONAL C-TERMINAL DOMAIN-CONTAINING PROTEIN"/>
    <property type="match status" value="1"/>
</dbReference>
<dbReference type="Gene3D" id="3.40.47.10">
    <property type="match status" value="1"/>
</dbReference>
<reference evidence="5 6" key="1">
    <citation type="submission" date="2017-07" db="EMBL/GenBank/DDBJ databases">
        <title>Draft sequence of Rhodococcus enclensis 23b-28.</title>
        <authorList>
            <person name="Besaury L."/>
            <person name="Sancelme M."/>
            <person name="Amato P."/>
            <person name="Lallement A."/>
            <person name="Delort A.-M."/>
        </authorList>
    </citation>
    <scope>NUCLEOTIDE SEQUENCE [LARGE SCALE GENOMIC DNA]</scope>
    <source>
        <strain evidence="5 6">23b-28</strain>
    </source>
</reference>
<name>A0A2A5J7H9_RHOSG</name>
<evidence type="ECO:0000256" key="3">
    <source>
        <dbReference type="ARBA" id="ARBA00023315"/>
    </source>
</evidence>
<feature type="domain" description="Thiolase-like protein type 1 additional C-terminal" evidence="4">
    <location>
        <begin position="414"/>
        <end position="486"/>
    </location>
</feature>
<accession>A0A2A5J7H9</accession>
<gene>
    <name evidence="5" type="ORF">CHR55_19790</name>
</gene>
<dbReference type="InterPro" id="IPR016039">
    <property type="entry name" value="Thiolase-like"/>
</dbReference>
<dbReference type="GO" id="GO:0016746">
    <property type="term" value="F:acyltransferase activity"/>
    <property type="evidence" value="ECO:0007669"/>
    <property type="project" value="UniProtKB-KW"/>
</dbReference>
<dbReference type="SUPFAM" id="SSF53901">
    <property type="entry name" value="Thiolase-like"/>
    <property type="match status" value="1"/>
</dbReference>
<dbReference type="RefSeq" id="WP_099697984.1">
    <property type="nucleotide sequence ID" value="NZ_NOVD01000015.1"/>
</dbReference>
<comment type="similarity">
    <text evidence="1">Belongs to the thiolase-like superfamily. Thiolase family.</text>
</comment>
<dbReference type="Pfam" id="PF18313">
    <property type="entry name" value="TLP1_add_C"/>
    <property type="match status" value="1"/>
</dbReference>
<evidence type="ECO:0000256" key="2">
    <source>
        <dbReference type="ARBA" id="ARBA00022679"/>
    </source>
</evidence>
<dbReference type="EMBL" id="NOVD01000015">
    <property type="protein sequence ID" value="PCK25550.1"/>
    <property type="molecule type" value="Genomic_DNA"/>
</dbReference>
<organism evidence="5 6">
    <name type="scientific">Rhodococcus qingshengii</name>
    <dbReference type="NCBI Taxonomy" id="334542"/>
    <lineage>
        <taxon>Bacteria</taxon>
        <taxon>Bacillati</taxon>
        <taxon>Actinomycetota</taxon>
        <taxon>Actinomycetes</taxon>
        <taxon>Mycobacteriales</taxon>
        <taxon>Nocardiaceae</taxon>
        <taxon>Rhodococcus</taxon>
        <taxon>Rhodococcus erythropolis group</taxon>
    </lineage>
</organism>
<proteinExistence type="inferred from homology"/>
<protein>
    <submittedName>
        <fullName evidence="5">Acetyl-CoA acetyltransferase</fullName>
    </submittedName>
</protein>
<evidence type="ECO:0000259" key="4">
    <source>
        <dbReference type="Pfam" id="PF18313"/>
    </source>
</evidence>
<evidence type="ECO:0000256" key="1">
    <source>
        <dbReference type="ARBA" id="ARBA00010982"/>
    </source>
</evidence>
<dbReference type="InterPro" id="IPR040771">
    <property type="entry name" value="TLP1_add_C"/>
</dbReference>
<dbReference type="Proteomes" id="UP000230886">
    <property type="component" value="Unassembled WGS sequence"/>
</dbReference>
<evidence type="ECO:0000313" key="5">
    <source>
        <dbReference type="EMBL" id="PCK25550.1"/>
    </source>
</evidence>
<dbReference type="AlphaFoldDB" id="A0A2A5J7H9"/>
<sequence>MMVDASRIPVIVGVGDLRWNPADGHREPLDLIHDATVAALNDSGHAELGTQIDSVIAIKTVSWSYDDLPGLLASRLGATPTVTSTSPIGGHWPAALLDRIGAAIARGESSAALLVGGESHASSTALRKSGVAPDSIGWTAAPGGPPGFDPTDLGSAEMQRAGFIVPTRVYPLFENCFSAAEGHDARESLDWSARMYAAFSELASKNPASWTSEIRSADEIGTVGPGNRMVSEPYPLMLNAMPFVNQAAAVVVCSLSTAREFGIDENKLVYLWGGAGASDPLDILSRNSFDSSAAMHDAVHRTLDGAGVGADALDIVDAYSCFPIVPKLLIRELGLPDTAIPSVTGGHSFFGGPLNSYTLHSVAEVTRRIRDGANLALVHGNGGFLTYQHCVLLSSAAHAGGYVGDPDARALTAEVPELITDYTGTAEIVTASVEYGRTGEPEIGFVIAATPDGGRVAGHTGPENAAELTQLRGDNPPSIGRTVHISDENGRLTLTF</sequence>